<accession>A0A7J6D4Q6</accession>
<feature type="compositionally biased region" description="Polar residues" evidence="1">
    <location>
        <begin position="76"/>
        <end position="86"/>
    </location>
</feature>
<protein>
    <submittedName>
        <fullName evidence="2">Uncharacterized protein</fullName>
    </submittedName>
</protein>
<keyword evidence="3" id="KW-1185">Reference proteome</keyword>
<proteinExistence type="predicted"/>
<feature type="region of interest" description="Disordered" evidence="1">
    <location>
        <begin position="59"/>
        <end position="121"/>
    </location>
</feature>
<evidence type="ECO:0000313" key="3">
    <source>
        <dbReference type="Proteomes" id="UP000579812"/>
    </source>
</evidence>
<gene>
    <name evidence="2" type="ORF">G5714_004308</name>
</gene>
<organism evidence="2 3">
    <name type="scientific">Onychostoma macrolepis</name>
    <dbReference type="NCBI Taxonomy" id="369639"/>
    <lineage>
        <taxon>Eukaryota</taxon>
        <taxon>Metazoa</taxon>
        <taxon>Chordata</taxon>
        <taxon>Craniata</taxon>
        <taxon>Vertebrata</taxon>
        <taxon>Euteleostomi</taxon>
        <taxon>Actinopterygii</taxon>
        <taxon>Neopterygii</taxon>
        <taxon>Teleostei</taxon>
        <taxon>Ostariophysi</taxon>
        <taxon>Cypriniformes</taxon>
        <taxon>Cyprinidae</taxon>
        <taxon>Acrossocheilinae</taxon>
        <taxon>Onychostoma</taxon>
    </lineage>
</organism>
<sequence length="121" mass="14304">MTRIWNSGQSKLKNDLKKFQLIMCVVNDSHHWMLTMICLNCDDEPQKIPRLTVMDTQHQGLGMKTKENFKRDESSPLRQSYISPETGSRCPRSAQITREKRRKENQQRQQTTPERRNTKEA</sequence>
<comment type="caution">
    <text evidence="2">The sequence shown here is derived from an EMBL/GenBank/DDBJ whole genome shotgun (WGS) entry which is preliminary data.</text>
</comment>
<reference evidence="2 3" key="1">
    <citation type="submission" date="2020-04" db="EMBL/GenBank/DDBJ databases">
        <title>Chromosome-level genome assembly of a cyprinid fish Onychostoma macrolepis by integration of Nanopore Sequencing, Bionano and Hi-C technology.</title>
        <authorList>
            <person name="Wang D."/>
        </authorList>
    </citation>
    <scope>NUCLEOTIDE SEQUENCE [LARGE SCALE GENOMIC DNA]</scope>
    <source>
        <strain evidence="2">SWU-2019</strain>
        <tissue evidence="2">Muscle</tissue>
    </source>
</reference>
<evidence type="ECO:0000256" key="1">
    <source>
        <dbReference type="SAM" id="MobiDB-lite"/>
    </source>
</evidence>
<feature type="compositionally biased region" description="Basic and acidic residues" evidence="1">
    <location>
        <begin position="64"/>
        <end position="75"/>
    </location>
</feature>
<name>A0A7J6D4Q6_9TELE</name>
<dbReference type="Proteomes" id="UP000579812">
    <property type="component" value="Unassembled WGS sequence"/>
</dbReference>
<dbReference type="EMBL" id="JAAMOB010000004">
    <property type="protein sequence ID" value="KAF4114085.1"/>
    <property type="molecule type" value="Genomic_DNA"/>
</dbReference>
<evidence type="ECO:0000313" key="2">
    <source>
        <dbReference type="EMBL" id="KAF4114085.1"/>
    </source>
</evidence>
<dbReference type="AlphaFoldDB" id="A0A7J6D4Q6"/>